<reference evidence="11 12" key="1">
    <citation type="submission" date="2024-01" db="EMBL/GenBank/DDBJ databases">
        <title>The genomes of 5 underutilized Papilionoideae crops provide insights into root nodulation and disease resistanc.</title>
        <authorList>
            <person name="Jiang F."/>
        </authorList>
    </citation>
    <scope>NUCLEOTIDE SEQUENCE [LARGE SCALE GENOMIC DNA]</scope>
    <source>
        <strain evidence="11">LVBAO_FW01</strain>
        <tissue evidence="11">Leaves</tissue>
    </source>
</reference>
<comment type="similarity">
    <text evidence="3">Belongs to the glycosyl hydrolase 5 (cellulase A) family.</text>
</comment>
<evidence type="ECO:0000256" key="9">
    <source>
        <dbReference type="SAM" id="SignalP"/>
    </source>
</evidence>
<dbReference type="GO" id="GO:0016985">
    <property type="term" value="F:mannan endo-1,4-beta-mannosidase activity"/>
    <property type="evidence" value="ECO:0007669"/>
    <property type="project" value="UniProtKB-EC"/>
</dbReference>
<proteinExistence type="inferred from homology"/>
<organism evidence="11 12">
    <name type="scientific">Canavalia gladiata</name>
    <name type="common">Sword bean</name>
    <name type="synonym">Dolichos gladiatus</name>
    <dbReference type="NCBI Taxonomy" id="3824"/>
    <lineage>
        <taxon>Eukaryota</taxon>
        <taxon>Viridiplantae</taxon>
        <taxon>Streptophyta</taxon>
        <taxon>Embryophyta</taxon>
        <taxon>Tracheophyta</taxon>
        <taxon>Spermatophyta</taxon>
        <taxon>Magnoliopsida</taxon>
        <taxon>eudicotyledons</taxon>
        <taxon>Gunneridae</taxon>
        <taxon>Pentapetalae</taxon>
        <taxon>rosids</taxon>
        <taxon>fabids</taxon>
        <taxon>Fabales</taxon>
        <taxon>Fabaceae</taxon>
        <taxon>Papilionoideae</taxon>
        <taxon>50 kb inversion clade</taxon>
        <taxon>NPAAA clade</taxon>
        <taxon>indigoferoid/millettioid clade</taxon>
        <taxon>Phaseoleae</taxon>
        <taxon>Canavalia</taxon>
    </lineage>
</organism>
<evidence type="ECO:0000256" key="7">
    <source>
        <dbReference type="ARBA" id="ARBA00022801"/>
    </source>
</evidence>
<keyword evidence="5" id="KW-0964">Secreted</keyword>
<evidence type="ECO:0000259" key="10">
    <source>
        <dbReference type="Pfam" id="PF26410"/>
    </source>
</evidence>
<dbReference type="PANTHER" id="PTHR31451:SF39">
    <property type="entry name" value="MANNAN ENDO-1,4-BETA-MANNOSIDASE 1"/>
    <property type="match status" value="1"/>
</dbReference>
<comment type="subcellular location">
    <subcellularLocation>
        <location evidence="2">Secreted</location>
    </subcellularLocation>
</comment>
<evidence type="ECO:0000313" key="12">
    <source>
        <dbReference type="Proteomes" id="UP001367508"/>
    </source>
</evidence>
<dbReference type="AlphaFoldDB" id="A0AAN9LL32"/>
<dbReference type="Proteomes" id="UP001367508">
    <property type="component" value="Unassembled WGS sequence"/>
</dbReference>
<dbReference type="Pfam" id="PF26410">
    <property type="entry name" value="GH5_mannosidase"/>
    <property type="match status" value="1"/>
</dbReference>
<feature type="domain" description="Glycoside hydrolase family 5" evidence="10">
    <location>
        <begin position="49"/>
        <end position="384"/>
    </location>
</feature>
<gene>
    <name evidence="11" type="ORF">VNO77_18199</name>
</gene>
<evidence type="ECO:0000256" key="2">
    <source>
        <dbReference type="ARBA" id="ARBA00004613"/>
    </source>
</evidence>
<comment type="caution">
    <text evidence="11">The sequence shown here is derived from an EMBL/GenBank/DDBJ whole genome shotgun (WGS) entry which is preliminary data.</text>
</comment>
<feature type="signal peptide" evidence="9">
    <location>
        <begin position="1"/>
        <end position="28"/>
    </location>
</feature>
<evidence type="ECO:0000256" key="1">
    <source>
        <dbReference type="ARBA" id="ARBA00001678"/>
    </source>
</evidence>
<evidence type="ECO:0000256" key="4">
    <source>
        <dbReference type="ARBA" id="ARBA00012706"/>
    </source>
</evidence>
<accession>A0AAN9LL32</accession>
<evidence type="ECO:0000256" key="6">
    <source>
        <dbReference type="ARBA" id="ARBA00022729"/>
    </source>
</evidence>
<dbReference type="Gene3D" id="3.20.20.80">
    <property type="entry name" value="Glycosidases"/>
    <property type="match status" value="1"/>
</dbReference>
<feature type="chain" id="PRO_5042811281" description="mannan endo-1,4-beta-mannosidase" evidence="9">
    <location>
        <begin position="29"/>
        <end position="505"/>
    </location>
</feature>
<dbReference type="GO" id="GO:0005576">
    <property type="term" value="C:extracellular region"/>
    <property type="evidence" value="ECO:0007669"/>
    <property type="project" value="UniProtKB-SubCell"/>
</dbReference>
<evidence type="ECO:0000256" key="3">
    <source>
        <dbReference type="ARBA" id="ARBA00005641"/>
    </source>
</evidence>
<comment type="catalytic activity">
    <reaction evidence="1">
        <text>Random hydrolysis of (1-&gt;4)-beta-D-mannosidic linkages in mannans, galactomannans and glucomannans.</text>
        <dbReference type="EC" id="3.2.1.78"/>
    </reaction>
</comment>
<dbReference type="InterPro" id="IPR045053">
    <property type="entry name" value="MAN-like"/>
</dbReference>
<dbReference type="InterPro" id="IPR017853">
    <property type="entry name" value="GH"/>
</dbReference>
<evidence type="ECO:0000313" key="11">
    <source>
        <dbReference type="EMBL" id="KAK7337616.1"/>
    </source>
</evidence>
<sequence length="505" mass="58041">MGWNQFLKNLVMMIALMVPLVVIQHAKCEEGDNINFHVSSRISVHPGGFVQRSGTNFILNNKHFYFNGFDAYWLMYMASDPSTRSKVTDILQQASTHGLTVARTVAFNDGGNSRALQPSPGSYDENAFKGLDFVISEARKYRVRLILSFVNNWKDFGGKNQYVQWAKQHGQKVNSEDDFYSNPLVKQYYKNHVKAVMTRKNTITGVVYKDDPTIFAWELMNEPRSIENNNAQKIFQSWVTEMAAYVKSIDSIHMLEIGLEGFYGETTPEKKHFNPGSLFFGTDFISNNRLPQIDYATMNLYADRWLPSSTEADQAAFVDKWVEVHFEDAKNVIGKPIVFNEFGLNSRTPGYSVQKRDSYIRKLYNAIYNTSRNGGAAAGGLIWQLFAEGMDGFRDEFLKIWFEKRQYFEPKILIVIGDENYQPKALKYALAKEVIEYEKFLKNGKAATICFGNCFEKWKLDWECKFDRLLLIGTLMGALKHGMWIRKELSVTSTHLKLFQVQSDV</sequence>
<evidence type="ECO:0000256" key="8">
    <source>
        <dbReference type="ARBA" id="ARBA00023295"/>
    </source>
</evidence>
<keyword evidence="6 9" id="KW-0732">Signal</keyword>
<keyword evidence="12" id="KW-1185">Reference proteome</keyword>
<dbReference type="InterPro" id="IPR001547">
    <property type="entry name" value="Glyco_hydro_5"/>
</dbReference>
<keyword evidence="8" id="KW-0326">Glycosidase</keyword>
<evidence type="ECO:0000256" key="5">
    <source>
        <dbReference type="ARBA" id="ARBA00022525"/>
    </source>
</evidence>
<name>A0AAN9LL32_CANGL</name>
<dbReference type="FunFam" id="3.20.20.80:FF:000012">
    <property type="entry name" value="Mannan endo-1,4-beta-mannosidase 6"/>
    <property type="match status" value="1"/>
</dbReference>
<dbReference type="EC" id="3.2.1.78" evidence="4"/>
<dbReference type="SUPFAM" id="SSF51445">
    <property type="entry name" value="(Trans)glycosidases"/>
    <property type="match status" value="1"/>
</dbReference>
<keyword evidence="7" id="KW-0378">Hydrolase</keyword>
<protein>
    <recommendedName>
        <fullName evidence="4">mannan endo-1,4-beta-mannosidase</fullName>
        <ecNumber evidence="4">3.2.1.78</ecNumber>
    </recommendedName>
</protein>
<dbReference type="PANTHER" id="PTHR31451">
    <property type="match status" value="1"/>
</dbReference>
<dbReference type="EMBL" id="JAYMYQ010000004">
    <property type="protein sequence ID" value="KAK7337616.1"/>
    <property type="molecule type" value="Genomic_DNA"/>
</dbReference>